<keyword evidence="2" id="KW-1185">Reference proteome</keyword>
<sequence length="97" mass="10881">MSLRDRFDSRSMLLADLLRGYDLLGVYVDPDIRPDDDDEYDDLVSTLRDGLGIGLSPAELSEVFASALRSRCGLDEAIAAEELLFIERVHARWHQAA</sequence>
<accession>A0A839EC76</accession>
<name>A0A839EC76_9MICO</name>
<protein>
    <submittedName>
        <fullName evidence="1">Uncharacterized protein</fullName>
    </submittedName>
</protein>
<dbReference type="EMBL" id="JACGWX010000003">
    <property type="protein sequence ID" value="MBA8847844.1"/>
    <property type="molecule type" value="Genomic_DNA"/>
</dbReference>
<organism evidence="1 2">
    <name type="scientific">Microcella alkalica</name>
    <dbReference type="NCBI Taxonomy" id="355930"/>
    <lineage>
        <taxon>Bacteria</taxon>
        <taxon>Bacillati</taxon>
        <taxon>Actinomycetota</taxon>
        <taxon>Actinomycetes</taxon>
        <taxon>Micrococcales</taxon>
        <taxon>Microbacteriaceae</taxon>
        <taxon>Microcella</taxon>
    </lineage>
</organism>
<dbReference type="Proteomes" id="UP000585905">
    <property type="component" value="Unassembled WGS sequence"/>
</dbReference>
<reference evidence="1 2" key="1">
    <citation type="submission" date="2020-07" db="EMBL/GenBank/DDBJ databases">
        <title>Sequencing the genomes of 1000 actinobacteria strains.</title>
        <authorList>
            <person name="Klenk H.-P."/>
        </authorList>
    </citation>
    <scope>NUCLEOTIDE SEQUENCE [LARGE SCALE GENOMIC DNA]</scope>
    <source>
        <strain evidence="1 2">DSM 19663</strain>
    </source>
</reference>
<proteinExistence type="predicted"/>
<evidence type="ECO:0000313" key="1">
    <source>
        <dbReference type="EMBL" id="MBA8847844.1"/>
    </source>
</evidence>
<gene>
    <name evidence="1" type="ORF">FHX53_001436</name>
</gene>
<evidence type="ECO:0000313" key="2">
    <source>
        <dbReference type="Proteomes" id="UP000585905"/>
    </source>
</evidence>
<comment type="caution">
    <text evidence="1">The sequence shown here is derived from an EMBL/GenBank/DDBJ whole genome shotgun (WGS) entry which is preliminary data.</text>
</comment>
<dbReference type="RefSeq" id="WP_182490671.1">
    <property type="nucleotide sequence ID" value="NZ_BAAAOV010000001.1"/>
</dbReference>
<dbReference type="AlphaFoldDB" id="A0A839EC76"/>